<keyword evidence="3" id="KW-1185">Reference proteome</keyword>
<keyword evidence="1" id="KW-1133">Transmembrane helix</keyword>
<dbReference type="AlphaFoldDB" id="A0AAW9SFL0"/>
<feature type="transmembrane region" description="Helical" evidence="1">
    <location>
        <begin position="190"/>
        <end position="210"/>
    </location>
</feature>
<dbReference type="Proteomes" id="UP001403385">
    <property type="component" value="Unassembled WGS sequence"/>
</dbReference>
<reference evidence="2 3" key="1">
    <citation type="submission" date="2024-04" db="EMBL/GenBank/DDBJ databases">
        <title>Novel genus in family Flammeovirgaceae.</title>
        <authorList>
            <person name="Nguyen T.H."/>
            <person name="Vuong T.Q."/>
            <person name="Le H."/>
            <person name="Kim S.-G."/>
        </authorList>
    </citation>
    <scope>NUCLEOTIDE SEQUENCE [LARGE SCALE GENOMIC DNA]</scope>
    <source>
        <strain evidence="2 3">JCM 23209</strain>
    </source>
</reference>
<evidence type="ECO:0000313" key="2">
    <source>
        <dbReference type="EMBL" id="MEN7551851.1"/>
    </source>
</evidence>
<keyword evidence="1" id="KW-0812">Transmembrane</keyword>
<evidence type="ECO:0000256" key="1">
    <source>
        <dbReference type="SAM" id="Phobius"/>
    </source>
</evidence>
<feature type="transmembrane region" description="Helical" evidence="1">
    <location>
        <begin position="265"/>
        <end position="284"/>
    </location>
</feature>
<proteinExistence type="predicted"/>
<sequence>MNNVSHDTAFIQAMLQLGELVVTQCYWLLPTLITLTLIATLARGLTQNRGLRVNYFPVVRGFVILFTVFFYGELMGVVSGGIGGFAGLLPQTKNIHASLHQMIQERTGKDVSGNSLQDYLDTVAGVFRLDFYQLVGNFLSTGVVSVLRRILELLRQSLLGFLYVTGPLALTLSVVPALEGLALRWFQNYLSVQCWSITLIVLDNMVALYAKTFAKGYTSAYPGEEFTQLNFIIVSVTTTLLYLMVPYLTSLFMGTVASSQFPSRMAGIASAGAGLLGAGARYLYSKNTTKKT</sequence>
<protein>
    <submittedName>
        <fullName evidence="2">Uncharacterized protein</fullName>
    </submittedName>
</protein>
<evidence type="ECO:0000313" key="3">
    <source>
        <dbReference type="Proteomes" id="UP001403385"/>
    </source>
</evidence>
<feature type="transmembrane region" description="Helical" evidence="1">
    <location>
        <begin position="20"/>
        <end position="41"/>
    </location>
</feature>
<gene>
    <name evidence="2" type="ORF">AAG747_28300</name>
</gene>
<comment type="caution">
    <text evidence="2">The sequence shown here is derived from an EMBL/GenBank/DDBJ whole genome shotgun (WGS) entry which is preliminary data.</text>
</comment>
<feature type="transmembrane region" description="Helical" evidence="1">
    <location>
        <begin position="231"/>
        <end position="253"/>
    </location>
</feature>
<keyword evidence="1" id="KW-0472">Membrane</keyword>
<organism evidence="2 3">
    <name type="scientific">Rapidithrix thailandica</name>
    <dbReference type="NCBI Taxonomy" id="413964"/>
    <lineage>
        <taxon>Bacteria</taxon>
        <taxon>Pseudomonadati</taxon>
        <taxon>Bacteroidota</taxon>
        <taxon>Cytophagia</taxon>
        <taxon>Cytophagales</taxon>
        <taxon>Flammeovirgaceae</taxon>
        <taxon>Rapidithrix</taxon>
    </lineage>
</organism>
<feature type="transmembrane region" description="Helical" evidence="1">
    <location>
        <begin position="131"/>
        <end position="151"/>
    </location>
</feature>
<feature type="transmembrane region" description="Helical" evidence="1">
    <location>
        <begin position="158"/>
        <end position="178"/>
    </location>
</feature>
<dbReference type="RefSeq" id="WP_346824630.1">
    <property type="nucleotide sequence ID" value="NZ_JBDKWZ010000028.1"/>
</dbReference>
<name>A0AAW9SFL0_9BACT</name>
<accession>A0AAW9SFL0</accession>
<dbReference type="EMBL" id="JBDKWZ010000028">
    <property type="protein sequence ID" value="MEN7551851.1"/>
    <property type="molecule type" value="Genomic_DNA"/>
</dbReference>